<dbReference type="EMBL" id="KE346360">
    <property type="protein sequence ID" value="KJE89738.1"/>
    <property type="molecule type" value="Genomic_DNA"/>
</dbReference>
<dbReference type="STRING" id="595528.A0A0D2WJV6"/>
<dbReference type="AlphaFoldDB" id="A0A0D2WJV6"/>
<dbReference type="OrthoDB" id="448649at2759"/>
<evidence type="ECO:0000256" key="1">
    <source>
        <dbReference type="ARBA" id="ARBA00022737"/>
    </source>
</evidence>
<reference evidence="7" key="1">
    <citation type="submission" date="2011-02" db="EMBL/GenBank/DDBJ databases">
        <title>The Genome Sequence of Capsaspora owczarzaki ATCC 30864.</title>
        <authorList>
            <person name="Russ C."/>
            <person name="Cuomo C."/>
            <person name="Burger G."/>
            <person name="Gray M.W."/>
            <person name="Holland P.W.H."/>
            <person name="King N."/>
            <person name="Lang F.B.F."/>
            <person name="Roger A.J."/>
            <person name="Ruiz-Trillo I."/>
            <person name="Young S.K."/>
            <person name="Zeng Q."/>
            <person name="Gargeya S."/>
            <person name="Alvarado L."/>
            <person name="Berlin A."/>
            <person name="Chapman S.B."/>
            <person name="Chen Z."/>
            <person name="Freedman E."/>
            <person name="Gellesch M."/>
            <person name="Goldberg J."/>
            <person name="Griggs A."/>
            <person name="Gujja S."/>
            <person name="Heilman E."/>
            <person name="Heiman D."/>
            <person name="Howarth C."/>
            <person name="Mehta T."/>
            <person name="Neiman D."/>
            <person name="Pearson M."/>
            <person name="Roberts A."/>
            <person name="Saif S."/>
            <person name="Shea T."/>
            <person name="Shenoy N."/>
            <person name="Sisk P."/>
            <person name="Stolte C."/>
            <person name="Sykes S."/>
            <person name="White J."/>
            <person name="Yandava C."/>
            <person name="Haas B."/>
            <person name="Nusbaum C."/>
            <person name="Birren B."/>
        </authorList>
    </citation>
    <scope>NUCLEOTIDE SEQUENCE</scope>
    <source>
        <strain evidence="7">ATCC 30864</strain>
    </source>
</reference>
<name>A0A0D2WJV6_CAPO3</name>
<evidence type="ECO:0000256" key="3">
    <source>
        <dbReference type="SAM" id="MobiDB-lite"/>
    </source>
</evidence>
<evidence type="ECO:0000256" key="4">
    <source>
        <dbReference type="SAM" id="SignalP"/>
    </source>
</evidence>
<sequence>MARYSGARLAGWLSIVALLIAASAVSSALDHQHIDQGQDKQQRFPAAAAAAVVAVSASPAESSSASSADAANTQRTPGQHNTPPPSELTTKFVPTHEWQDLHPDQPVPPGLHIELNFETGRRRAKLLDPEPAHAEQPRDELDALENNDSEFVHNHGDVIAINVENTGQPGDERSVQPKQRKVRILHQYTKQEIKDKLAKMHGDDLHASAFCPAGDAECLLSLDQPAAAAAAAAASSERSTATLQELREAMAIMERENLLVRSDVRLMMELLEKAASPDSSEDNVVDALLVLSELVNQIDNGRDLDRIDGMRQLIGYLGSTSVAVKSAAALALGSAIHNNDEAKVDALRRDILPLLLDLVSDGTELVARRALYAMSALLRHMPQAQEDFQMLDGPQRLLSTLASTHSKAVIVKITTLVTDLVDELDHAASVLNSQVHWTLQPDSEEALDTAKRLEREALQRQAQVRLTLRDQLTTPAACMTIAHFVAVLHEADELGRLVQAVSFIGDRCFEQQSLATSIPAWANVAEALKTLHADFTRFDSTDYEREVAAQLEALHARVDRHLQQL</sequence>
<proteinExistence type="predicted"/>
<feature type="signal peptide" evidence="4">
    <location>
        <begin position="1"/>
        <end position="28"/>
    </location>
</feature>
<protein>
    <recommendedName>
        <fullName evidence="5">Nucleotide exchange factor Fes1 domain-containing protein</fullName>
    </recommendedName>
</protein>
<evidence type="ECO:0000259" key="5">
    <source>
        <dbReference type="Pfam" id="PF08609"/>
    </source>
</evidence>
<dbReference type="InterPro" id="IPR011989">
    <property type="entry name" value="ARM-like"/>
</dbReference>
<accession>A0A0D2WJV6</accession>
<feature type="coiled-coil region" evidence="2">
    <location>
        <begin position="236"/>
        <end position="263"/>
    </location>
</feature>
<dbReference type="Proteomes" id="UP000008743">
    <property type="component" value="Unassembled WGS sequence"/>
</dbReference>
<keyword evidence="1" id="KW-0677">Repeat</keyword>
<keyword evidence="4" id="KW-0732">Signal</keyword>
<dbReference type="InterPro" id="IPR016024">
    <property type="entry name" value="ARM-type_fold"/>
</dbReference>
<feature type="region of interest" description="Disordered" evidence="3">
    <location>
        <begin position="61"/>
        <end position="90"/>
    </location>
</feature>
<dbReference type="InterPro" id="IPR050693">
    <property type="entry name" value="Hsp70_NEF-Inhibitors"/>
</dbReference>
<evidence type="ECO:0000256" key="2">
    <source>
        <dbReference type="SAM" id="Coils"/>
    </source>
</evidence>
<dbReference type="SUPFAM" id="SSF48371">
    <property type="entry name" value="ARM repeat"/>
    <property type="match status" value="1"/>
</dbReference>
<dbReference type="GO" id="GO:0000774">
    <property type="term" value="F:adenyl-nucleotide exchange factor activity"/>
    <property type="evidence" value="ECO:0007669"/>
    <property type="project" value="TreeGrafter"/>
</dbReference>
<feature type="chain" id="PRO_5002254423" description="Nucleotide exchange factor Fes1 domain-containing protein" evidence="4">
    <location>
        <begin position="29"/>
        <end position="565"/>
    </location>
</feature>
<dbReference type="PANTHER" id="PTHR19316">
    <property type="entry name" value="PROTEIN FOLDING REGULATOR"/>
    <property type="match status" value="1"/>
</dbReference>
<dbReference type="eggNOG" id="KOG2160">
    <property type="taxonomic scope" value="Eukaryota"/>
</dbReference>
<keyword evidence="2" id="KW-0175">Coiled coil</keyword>
<organism evidence="6 7">
    <name type="scientific">Capsaspora owczarzaki (strain ATCC 30864)</name>
    <dbReference type="NCBI Taxonomy" id="595528"/>
    <lineage>
        <taxon>Eukaryota</taxon>
        <taxon>Filasterea</taxon>
        <taxon>Capsaspora</taxon>
    </lineage>
</organism>
<keyword evidence="7" id="KW-1185">Reference proteome</keyword>
<dbReference type="InterPro" id="IPR013918">
    <property type="entry name" value="Nucleotide_exch_fac_Fes1"/>
</dbReference>
<feature type="domain" description="Nucleotide exchange factor Fes1" evidence="5">
    <location>
        <begin position="233"/>
        <end position="304"/>
    </location>
</feature>
<dbReference type="Pfam" id="PF08609">
    <property type="entry name" value="Fes1"/>
    <property type="match status" value="1"/>
</dbReference>
<dbReference type="InParanoid" id="A0A0D2WJV6"/>
<dbReference type="PhylomeDB" id="A0A0D2WJV6"/>
<dbReference type="Gene3D" id="1.25.10.10">
    <property type="entry name" value="Leucine-rich Repeat Variant"/>
    <property type="match status" value="1"/>
</dbReference>
<dbReference type="PANTHER" id="PTHR19316:SF18">
    <property type="entry name" value="HSP70-BINDING PROTEIN 1"/>
    <property type="match status" value="1"/>
</dbReference>
<dbReference type="RefSeq" id="XP_004366038.1">
    <property type="nucleotide sequence ID" value="XM_004365981.2"/>
</dbReference>
<dbReference type="OMA" id="QIMAMAV"/>
<dbReference type="GO" id="GO:0005783">
    <property type="term" value="C:endoplasmic reticulum"/>
    <property type="evidence" value="ECO:0007669"/>
    <property type="project" value="TreeGrafter"/>
</dbReference>
<gene>
    <name evidence="6" type="ORF">CAOG_001167</name>
</gene>
<evidence type="ECO:0000313" key="7">
    <source>
        <dbReference type="Proteomes" id="UP000008743"/>
    </source>
</evidence>
<feature type="compositionally biased region" description="Low complexity" evidence="3">
    <location>
        <begin position="61"/>
        <end position="71"/>
    </location>
</feature>
<evidence type="ECO:0000313" key="6">
    <source>
        <dbReference type="EMBL" id="KJE89738.1"/>
    </source>
</evidence>
<feature type="compositionally biased region" description="Polar residues" evidence="3">
    <location>
        <begin position="72"/>
        <end position="81"/>
    </location>
</feature>